<comment type="caution">
    <text evidence="2">The sequence shown here is derived from an EMBL/GenBank/DDBJ whole genome shotgun (WGS) entry which is preliminary data.</text>
</comment>
<gene>
    <name evidence="2" type="ORF">QYE76_047646</name>
</gene>
<dbReference type="Pfam" id="PF12937">
    <property type="entry name" value="F-box-like"/>
    <property type="match status" value="1"/>
</dbReference>
<feature type="domain" description="F-box" evidence="1">
    <location>
        <begin position="5"/>
        <end position="56"/>
    </location>
</feature>
<evidence type="ECO:0000313" key="2">
    <source>
        <dbReference type="EMBL" id="KAK1686798.1"/>
    </source>
</evidence>
<dbReference type="Gene3D" id="1.20.1280.50">
    <property type="match status" value="1"/>
</dbReference>
<dbReference type="SUPFAM" id="SSF81383">
    <property type="entry name" value="F-box domain"/>
    <property type="match status" value="1"/>
</dbReference>
<dbReference type="PROSITE" id="PS50181">
    <property type="entry name" value="FBOX"/>
    <property type="match status" value="1"/>
</dbReference>
<sequence length="417" mass="47100">MEEAAAMVASLPDDVLREILVRVTNLADLLRCGLACKGWRRLLADPTFLQRRWSDQARFVGFFGRKYGHEELFFTPTPRSALGPGRRALSSFVTAVPAALIDKAVPLASRHGLLLVRLKHVDLEPGIIQLAVCNLLAGACHMLPPLDFRSAFDASWVRANFHSRCHWNGYAILTSTDCTSGGDDSRSTSSFFQVVSISIYSKGMNCSFLHTFSSNEASWRVRTDWSLGIMRPDKFMSSVDAVVRRGTVHWVFRYDEEVCLHTIDLNTRTGHISLTKLPFLMNRGGYNDLCLTLAVNGALSVLWMQTQGTQLDIWEEQEEDQLNVDASSEWKCARTIKLKEPGMKENDATQLYVVGEKSGILLLTDKYQNVYTANLETGMMEEVVDWPYGYYIHHKDTVLFEMDLPAIFSSWLDTKYT</sequence>
<organism evidence="2 3">
    <name type="scientific">Lolium multiflorum</name>
    <name type="common">Italian ryegrass</name>
    <name type="synonym">Lolium perenne subsp. multiflorum</name>
    <dbReference type="NCBI Taxonomy" id="4521"/>
    <lineage>
        <taxon>Eukaryota</taxon>
        <taxon>Viridiplantae</taxon>
        <taxon>Streptophyta</taxon>
        <taxon>Embryophyta</taxon>
        <taxon>Tracheophyta</taxon>
        <taxon>Spermatophyta</taxon>
        <taxon>Magnoliopsida</taxon>
        <taxon>Liliopsida</taxon>
        <taxon>Poales</taxon>
        <taxon>Poaceae</taxon>
        <taxon>BOP clade</taxon>
        <taxon>Pooideae</taxon>
        <taxon>Poodae</taxon>
        <taxon>Poeae</taxon>
        <taxon>Poeae Chloroplast Group 2 (Poeae type)</taxon>
        <taxon>Loliodinae</taxon>
        <taxon>Loliinae</taxon>
        <taxon>Lolium</taxon>
    </lineage>
</organism>
<dbReference type="EMBL" id="JAUUTY010000002">
    <property type="protein sequence ID" value="KAK1686798.1"/>
    <property type="molecule type" value="Genomic_DNA"/>
</dbReference>
<dbReference type="Proteomes" id="UP001231189">
    <property type="component" value="Unassembled WGS sequence"/>
</dbReference>
<evidence type="ECO:0000259" key="1">
    <source>
        <dbReference type="PROSITE" id="PS50181"/>
    </source>
</evidence>
<dbReference type="PANTHER" id="PTHR35828:SF21">
    <property type="entry name" value="F-BOX DOMAIN-CONTAINING PROTEIN"/>
    <property type="match status" value="1"/>
</dbReference>
<dbReference type="PANTHER" id="PTHR35828">
    <property type="entry name" value="OS08G0203800 PROTEIN-RELATED"/>
    <property type="match status" value="1"/>
</dbReference>
<dbReference type="AlphaFoldDB" id="A0AAD8TSA2"/>
<dbReference type="InterPro" id="IPR036047">
    <property type="entry name" value="F-box-like_dom_sf"/>
</dbReference>
<dbReference type="Pfam" id="PF24523">
    <property type="entry name" value="DUF7595"/>
    <property type="match status" value="1"/>
</dbReference>
<dbReference type="InterPro" id="IPR056016">
    <property type="entry name" value="DUF7595"/>
</dbReference>
<evidence type="ECO:0000313" key="3">
    <source>
        <dbReference type="Proteomes" id="UP001231189"/>
    </source>
</evidence>
<name>A0AAD8TSA2_LOLMU</name>
<keyword evidence="3" id="KW-1185">Reference proteome</keyword>
<reference evidence="2" key="1">
    <citation type="submission" date="2023-07" db="EMBL/GenBank/DDBJ databases">
        <title>A chromosome-level genome assembly of Lolium multiflorum.</title>
        <authorList>
            <person name="Chen Y."/>
            <person name="Copetti D."/>
            <person name="Kolliker R."/>
            <person name="Studer B."/>
        </authorList>
    </citation>
    <scope>NUCLEOTIDE SEQUENCE</scope>
    <source>
        <strain evidence="2">02402/16</strain>
        <tissue evidence="2">Leaf</tissue>
    </source>
</reference>
<accession>A0AAD8TSA2</accession>
<dbReference type="InterPro" id="IPR001810">
    <property type="entry name" value="F-box_dom"/>
</dbReference>
<protein>
    <recommendedName>
        <fullName evidence="1">F-box domain-containing protein</fullName>
    </recommendedName>
</protein>
<proteinExistence type="predicted"/>
<dbReference type="SMART" id="SM00256">
    <property type="entry name" value="FBOX"/>
    <property type="match status" value="1"/>
</dbReference>